<organism evidence="2 3">
    <name type="scientific">Candidatus Dehalogenimonas loeffleri</name>
    <dbReference type="NCBI Taxonomy" id="3127115"/>
    <lineage>
        <taxon>Bacteria</taxon>
        <taxon>Bacillati</taxon>
        <taxon>Chloroflexota</taxon>
        <taxon>Dehalococcoidia</taxon>
        <taxon>Dehalococcoidales</taxon>
        <taxon>Dehalococcoidaceae</taxon>
        <taxon>Dehalogenimonas</taxon>
    </lineage>
</organism>
<sequence>MFLKHIKHSWLTASLVVLVLALSACSLSLPAIGDPITPPVTLGAPDQAAGLNSISGALAHDGVQPPYVLYPDGPVVKLVNNPAASDPTWAELLAFIRSDSTDRNAYLQDLYMCGGFAQDLHNAAEAAGIRAGWVAIDFTDRAIGHAATVFQTTDRGLVVIDATSSYDTGGRGLGQVLSDSYDKVAYVQIGSEYGVISLEVAASPFYNDYLTYLERLESFETLRADYETQVTEYNQAVSSGSYNYSYLKSWYNRLEDLRLEMDALADTLGGYYWETMGIVRAATIYW</sequence>
<keyword evidence="1" id="KW-0175">Coiled coil</keyword>
<gene>
    <name evidence="2" type="ORF">V8247_04780</name>
</gene>
<feature type="coiled-coil region" evidence="1">
    <location>
        <begin position="216"/>
        <end position="267"/>
    </location>
</feature>
<keyword evidence="3" id="KW-1185">Reference proteome</keyword>
<evidence type="ECO:0000313" key="2">
    <source>
        <dbReference type="EMBL" id="WWX24590.1"/>
    </source>
</evidence>
<dbReference type="Proteomes" id="UP001375370">
    <property type="component" value="Chromosome"/>
</dbReference>
<dbReference type="RefSeq" id="WP_338736701.1">
    <property type="nucleotide sequence ID" value="NZ_CP146612.1"/>
</dbReference>
<evidence type="ECO:0000313" key="3">
    <source>
        <dbReference type="Proteomes" id="UP001375370"/>
    </source>
</evidence>
<accession>A0ABZ2J0Z1</accession>
<dbReference type="EMBL" id="CP146612">
    <property type="protein sequence ID" value="WWX24590.1"/>
    <property type="molecule type" value="Genomic_DNA"/>
</dbReference>
<name>A0ABZ2J0Z1_9CHLR</name>
<evidence type="ECO:0000256" key="1">
    <source>
        <dbReference type="SAM" id="Coils"/>
    </source>
</evidence>
<proteinExistence type="predicted"/>
<dbReference type="PROSITE" id="PS51257">
    <property type="entry name" value="PROKAR_LIPOPROTEIN"/>
    <property type="match status" value="1"/>
</dbReference>
<reference evidence="2 3" key="1">
    <citation type="submission" date="2024-03" db="EMBL/GenBank/DDBJ databases">
        <title>A Dehalogenimonas Isolated from Estuarine Sediments Dihaloeliminates Chlorinated Alkanes.</title>
        <authorList>
            <person name="Yang Y."/>
            <person name="Wang H."/>
        </authorList>
    </citation>
    <scope>NUCLEOTIDE SEQUENCE [LARGE SCALE GENOMIC DNA]</scope>
    <source>
        <strain evidence="2 3">W</strain>
    </source>
</reference>
<protein>
    <submittedName>
        <fullName evidence="2">Uncharacterized protein</fullName>
    </submittedName>
</protein>